<evidence type="ECO:0000256" key="12">
    <source>
        <dbReference type="ARBA" id="ARBA00023296"/>
    </source>
</evidence>
<keyword evidence="3" id="KW-1169">Fusion of virus membrane with host cell membrane</keyword>
<evidence type="ECO:0000256" key="4">
    <source>
        <dbReference type="ARBA" id="ARBA00022595"/>
    </source>
</evidence>
<proteinExistence type="inferred from homology"/>
<dbReference type="Pfam" id="PF12524">
    <property type="entry name" value="GlyL_C"/>
    <property type="match status" value="1"/>
</dbReference>
<evidence type="ECO:0000259" key="15">
    <source>
        <dbReference type="Pfam" id="PF12524"/>
    </source>
</evidence>
<dbReference type="InterPro" id="IPR034708">
    <property type="entry name" value="HSV_GL_alphagamma"/>
</dbReference>
<keyword evidence="10" id="KW-1015">Disulfide bond</keyword>
<evidence type="ECO:0000256" key="6">
    <source>
        <dbReference type="ARBA" id="ARBA00022844"/>
    </source>
</evidence>
<evidence type="ECO:0000256" key="8">
    <source>
        <dbReference type="ARBA" id="ARBA00022879"/>
    </source>
</evidence>
<evidence type="ECO:0000256" key="13">
    <source>
        <dbReference type="SAM" id="MobiDB-lite"/>
    </source>
</evidence>
<protein>
    <submittedName>
        <fullName evidence="16">Envelope glycoprotein L</fullName>
    </submittedName>
</protein>
<dbReference type="PROSITE" id="PS52024">
    <property type="entry name" value="GL_AHV"/>
    <property type="match status" value="1"/>
</dbReference>
<evidence type="ECO:0000256" key="7">
    <source>
        <dbReference type="ARBA" id="ARBA00022870"/>
    </source>
</evidence>
<dbReference type="Proteomes" id="UP000127069">
    <property type="component" value="Segment"/>
</dbReference>
<keyword evidence="2" id="KW-1032">Host cell membrane</keyword>
<keyword evidence="6" id="KW-0946">Virion</keyword>
<dbReference type="EMBL" id="HM625781">
    <property type="protein sequence ID" value="ADO13827.1"/>
    <property type="molecule type" value="Genomic_DNA"/>
</dbReference>
<evidence type="ECO:0000256" key="5">
    <source>
        <dbReference type="ARBA" id="ARBA00022812"/>
    </source>
</evidence>
<evidence type="ECO:0000256" key="2">
    <source>
        <dbReference type="ARBA" id="ARBA00022511"/>
    </source>
</evidence>
<dbReference type="RefSeq" id="YP_003933839.1">
    <property type="nucleotide sequence ID" value="NC_014567.1"/>
</dbReference>
<dbReference type="GeneID" id="9829356"/>
<organismHost>
    <name type="scientific">Callithrix</name>
    <dbReference type="NCBI Taxonomy" id="9481"/>
</organismHost>
<keyword evidence="11" id="KW-0325">Glycoprotein</keyword>
<evidence type="ECO:0000256" key="9">
    <source>
        <dbReference type="ARBA" id="ARBA00023136"/>
    </source>
</evidence>
<gene>
    <name evidence="16" type="primary">UL01</name>
</gene>
<dbReference type="GO" id="GO:0019064">
    <property type="term" value="P:fusion of virus membrane with host plasma membrane"/>
    <property type="evidence" value="ECO:0007669"/>
    <property type="project" value="UniProtKB-KW"/>
</dbReference>
<evidence type="ECO:0000259" key="14">
    <source>
        <dbReference type="Pfam" id="PF05259"/>
    </source>
</evidence>
<keyword evidence="5" id="KW-1040">Host Golgi apparatus</keyword>
<reference evidence="16 17" key="1">
    <citation type="journal article" date="2011" name="Virology">
        <title>Structure and sequence of the saimiriine herpesvirus 1 genome.</title>
        <authorList>
            <person name="Tyler S."/>
            <person name="Severini A."/>
            <person name="Black D."/>
            <person name="Walker M."/>
            <person name="Eberle R."/>
        </authorList>
    </citation>
    <scope>NUCLEOTIDE SEQUENCE [LARGE SCALE GENOMIC DNA]</scope>
    <source>
        <strain evidence="16">MV 5-4</strain>
    </source>
</reference>
<evidence type="ECO:0000256" key="3">
    <source>
        <dbReference type="ARBA" id="ARBA00022521"/>
    </source>
</evidence>
<keyword evidence="17" id="KW-1185">Reference proteome</keyword>
<dbReference type="OrthoDB" id="17747at10239"/>
<evidence type="ECO:0000256" key="1">
    <source>
        <dbReference type="ARBA" id="ARBA00022506"/>
    </source>
</evidence>
<dbReference type="Pfam" id="PF05259">
    <property type="entry name" value="Herpes_UL1"/>
    <property type="match status" value="1"/>
</dbReference>
<feature type="region of interest" description="Disordered" evidence="13">
    <location>
        <begin position="220"/>
        <end position="276"/>
    </location>
</feature>
<dbReference type="GO" id="GO:0019031">
    <property type="term" value="C:viral envelope"/>
    <property type="evidence" value="ECO:0007669"/>
    <property type="project" value="UniProtKB-KW"/>
</dbReference>
<evidence type="ECO:0000313" key="17">
    <source>
        <dbReference type="Proteomes" id="UP000127069"/>
    </source>
</evidence>
<name>E2IUG9_SHV1</name>
<keyword evidence="7" id="KW-1043">Host membrane</keyword>
<dbReference type="GO" id="GO:0046718">
    <property type="term" value="P:symbiont entry into host cell"/>
    <property type="evidence" value="ECO:0007669"/>
    <property type="project" value="UniProtKB-KW"/>
</dbReference>
<feature type="domain" description="Herpesvirus glycoprotein L C-terminal" evidence="15">
    <location>
        <begin position="196"/>
        <end position="236"/>
    </location>
</feature>
<organismHost>
    <name type="scientific">Saimiri</name>
    <name type="common">squirrel monkeys</name>
    <dbReference type="NCBI Taxonomy" id="9520"/>
</organismHost>
<dbReference type="Gene3D" id="3.30.390.170">
    <property type="match status" value="1"/>
</dbReference>
<organism evidence="16 17">
    <name type="scientific">Saimiriine herpesvirus 1 (strain MV-5-4-PSL)</name>
    <name type="common">SaHV-1</name>
    <name type="synonym">Marmoset herpesvirus</name>
    <dbReference type="NCBI Taxonomy" id="10353"/>
    <lineage>
        <taxon>Viruses</taxon>
        <taxon>Duplodnaviria</taxon>
        <taxon>Heunggongvirae</taxon>
        <taxon>Peploviricota</taxon>
        <taxon>Herviviricetes</taxon>
        <taxon>Herpesvirales</taxon>
        <taxon>Orthoherpesviridae</taxon>
        <taxon>Alphaherpesvirinae</taxon>
        <taxon>Simplexvirus</taxon>
        <taxon>Simplexvirus saimiriinealpha1</taxon>
    </lineage>
</organism>
<dbReference type="HAMAP" id="MF_04034">
    <property type="entry name" value="HSV_GL_alphagamma"/>
    <property type="match status" value="1"/>
</dbReference>
<dbReference type="KEGG" id="vg:9829356"/>
<dbReference type="InterPro" id="IPR022200">
    <property type="entry name" value="Herpes_gL_C"/>
</dbReference>
<evidence type="ECO:0000256" key="10">
    <source>
        <dbReference type="ARBA" id="ARBA00023157"/>
    </source>
</evidence>
<keyword evidence="4" id="KW-1162">Viral penetration into host cytoplasm</keyword>
<dbReference type="InterPro" id="IPR007923">
    <property type="entry name" value="Herpes_gL_N"/>
</dbReference>
<feature type="domain" description="Herpesvirus glycoprotein L N-terminal" evidence="14">
    <location>
        <begin position="80"/>
        <end position="183"/>
    </location>
</feature>
<accession>E2IUG9</accession>
<keyword evidence="9" id="KW-0472">Membrane</keyword>
<evidence type="ECO:0000256" key="11">
    <source>
        <dbReference type="ARBA" id="ARBA00023180"/>
    </source>
</evidence>
<keyword evidence="12" id="KW-1160">Virus entry into host cell</keyword>
<feature type="compositionally biased region" description="Basic residues" evidence="13">
    <location>
        <begin position="261"/>
        <end position="276"/>
    </location>
</feature>
<dbReference type="InterPro" id="IPR038311">
    <property type="entry name" value="Herpes_gL_N_sf"/>
</dbReference>
<evidence type="ECO:0000313" key="16">
    <source>
        <dbReference type="EMBL" id="ADO13827.1"/>
    </source>
</evidence>
<sequence length="276" mass="30382">MNALRWSLFVCVVGVVCPHKVLCVDAARSLPESSEALLALETTEGPDPSSPPLLRVNRDSADIATEAPTRRRLPAMGATEYVLRSVVAETPMDVLQTPCMAIPSRGVAWRYTPPEVFDYQKIDGVFLRYHCPGLDTIVWDKSNQRAYWVNPFQFVFGLAADLSFAPYPLTPQETSAREALYSEITKLADRRHSVADHTPVEPGCVNFEYSRTRQCFGHFSAGSAPPTATDEAPGHSRQPTANSTRAPAPIPVEPPTAITGKPKRGRRPKNGRKQRA</sequence>
<keyword evidence="1" id="KW-1168">Fusion of virus membrane with host membrane</keyword>
<keyword evidence="8 16" id="KW-0261">Viral envelope protein</keyword>